<accession>A0A8X7W973</accession>
<evidence type="ECO:0000313" key="3">
    <source>
        <dbReference type="Proteomes" id="UP000886595"/>
    </source>
</evidence>
<name>A0A8X7W973_BRACI</name>
<keyword evidence="3" id="KW-1185">Reference proteome</keyword>
<dbReference type="AlphaFoldDB" id="A0A8X7W973"/>
<protein>
    <submittedName>
        <fullName evidence="2">Uncharacterized protein</fullName>
    </submittedName>
</protein>
<gene>
    <name evidence="2" type="ORF">Bca52824_008134</name>
</gene>
<reference evidence="2 3" key="1">
    <citation type="submission" date="2020-02" db="EMBL/GenBank/DDBJ databases">
        <authorList>
            <person name="Ma Q."/>
            <person name="Huang Y."/>
            <person name="Song X."/>
            <person name="Pei D."/>
        </authorList>
    </citation>
    <scope>NUCLEOTIDE SEQUENCE [LARGE SCALE GENOMIC DNA]</scope>
    <source>
        <strain evidence="2">Sxm20200214</strain>
        <tissue evidence="2">Leaf</tissue>
    </source>
</reference>
<sequence length="82" mass="8855">MEASFLLLTPAVLESEIQDISMLECSNPARNSSPITLEPPIETSHSPNTPAGNQLQTLVVAICAIALPLSRSEKRRATLITR</sequence>
<dbReference type="EMBL" id="JAAMPC010000002">
    <property type="protein sequence ID" value="KAG2325406.1"/>
    <property type="molecule type" value="Genomic_DNA"/>
</dbReference>
<comment type="caution">
    <text evidence="2">The sequence shown here is derived from an EMBL/GenBank/DDBJ whole genome shotgun (WGS) entry which is preliminary data.</text>
</comment>
<proteinExistence type="predicted"/>
<evidence type="ECO:0000313" key="2">
    <source>
        <dbReference type="EMBL" id="KAG2325406.1"/>
    </source>
</evidence>
<feature type="region of interest" description="Disordered" evidence="1">
    <location>
        <begin position="28"/>
        <end position="50"/>
    </location>
</feature>
<evidence type="ECO:0000256" key="1">
    <source>
        <dbReference type="SAM" id="MobiDB-lite"/>
    </source>
</evidence>
<organism evidence="2 3">
    <name type="scientific">Brassica carinata</name>
    <name type="common">Ethiopian mustard</name>
    <name type="synonym">Abyssinian cabbage</name>
    <dbReference type="NCBI Taxonomy" id="52824"/>
    <lineage>
        <taxon>Eukaryota</taxon>
        <taxon>Viridiplantae</taxon>
        <taxon>Streptophyta</taxon>
        <taxon>Embryophyta</taxon>
        <taxon>Tracheophyta</taxon>
        <taxon>Spermatophyta</taxon>
        <taxon>Magnoliopsida</taxon>
        <taxon>eudicotyledons</taxon>
        <taxon>Gunneridae</taxon>
        <taxon>Pentapetalae</taxon>
        <taxon>rosids</taxon>
        <taxon>malvids</taxon>
        <taxon>Brassicales</taxon>
        <taxon>Brassicaceae</taxon>
        <taxon>Brassiceae</taxon>
        <taxon>Brassica</taxon>
    </lineage>
</organism>
<dbReference type="Proteomes" id="UP000886595">
    <property type="component" value="Unassembled WGS sequence"/>
</dbReference>